<evidence type="ECO:0000313" key="1">
    <source>
        <dbReference type="EMBL" id="KAJ2992672.1"/>
    </source>
</evidence>
<dbReference type="EMBL" id="JAPDGR010000254">
    <property type="protein sequence ID" value="KAJ2992672.1"/>
    <property type="molecule type" value="Genomic_DNA"/>
</dbReference>
<dbReference type="Proteomes" id="UP001143856">
    <property type="component" value="Unassembled WGS sequence"/>
</dbReference>
<comment type="caution">
    <text evidence="1">The sequence shown here is derived from an EMBL/GenBank/DDBJ whole genome shotgun (WGS) entry which is preliminary data.</text>
</comment>
<evidence type="ECO:0000313" key="2">
    <source>
        <dbReference type="Proteomes" id="UP001143856"/>
    </source>
</evidence>
<accession>A0ACC1PHU1</accession>
<protein>
    <submittedName>
        <fullName evidence="1">Uncharacterized protein</fullName>
    </submittedName>
</protein>
<sequence length="272" mass="30360">MLTVAVDEFRSGYPKYVALLSTHTSFHNFRAFKRLRLRLLLAKQDEISVLEKQLDEIDAAENRELFLGCMRRDANVDRQSTLLKIKLSMSEYDDMIAQYRGTTSLPNASGREVQNLQNWIDATSSLDRSESSYLQHKYDLVNIASSGDTSTAYTEAAVEECVYWIEVLLTRVFPGIRIGRLRVTRDDDILLLSPLLQKICRAITITMVTLIILAPTIVLLSIASPVGRVIASIISGAFFLSIISFLTQAKTIEVFAAGASYAAVLVVFTAPR</sequence>
<reference evidence="1" key="1">
    <citation type="submission" date="2022-10" db="EMBL/GenBank/DDBJ databases">
        <title>Genome Sequence of Xylaria curta.</title>
        <authorList>
            <person name="Buettner E."/>
        </authorList>
    </citation>
    <scope>NUCLEOTIDE SEQUENCE</scope>
    <source>
        <strain evidence="1">Babe10</strain>
    </source>
</reference>
<name>A0ACC1PHU1_9PEZI</name>
<gene>
    <name evidence="1" type="ORF">NUW58_g2091</name>
</gene>
<proteinExistence type="predicted"/>
<keyword evidence="2" id="KW-1185">Reference proteome</keyword>
<organism evidence="1 2">
    <name type="scientific">Xylaria curta</name>
    <dbReference type="NCBI Taxonomy" id="42375"/>
    <lineage>
        <taxon>Eukaryota</taxon>
        <taxon>Fungi</taxon>
        <taxon>Dikarya</taxon>
        <taxon>Ascomycota</taxon>
        <taxon>Pezizomycotina</taxon>
        <taxon>Sordariomycetes</taxon>
        <taxon>Xylariomycetidae</taxon>
        <taxon>Xylariales</taxon>
        <taxon>Xylariaceae</taxon>
        <taxon>Xylaria</taxon>
    </lineage>
</organism>